<dbReference type="CDD" id="cd00761">
    <property type="entry name" value="Glyco_tranf_GTA_type"/>
    <property type="match status" value="1"/>
</dbReference>
<dbReference type="PANTHER" id="PTHR22916">
    <property type="entry name" value="GLYCOSYLTRANSFERASE"/>
    <property type="match status" value="1"/>
</dbReference>
<evidence type="ECO:0000313" key="3">
    <source>
        <dbReference type="Proteomes" id="UP000037239"/>
    </source>
</evidence>
<proteinExistence type="predicted"/>
<dbReference type="Pfam" id="PF00535">
    <property type="entry name" value="Glycos_transf_2"/>
    <property type="match status" value="1"/>
</dbReference>
<dbReference type="Proteomes" id="UP000037239">
    <property type="component" value="Unassembled WGS sequence"/>
</dbReference>
<reference evidence="2 3" key="1">
    <citation type="journal article" date="2015" name="Int J Genomics">
        <title>Comparative Genomics Revealed Genetic Diversity and Species/Strain-Level Differences in Carbohydrate Metabolism of Three Probiotic Bifidobacterial Species.</title>
        <authorList>
            <person name="Odamaki T."/>
            <person name="Horigome A."/>
            <person name="Sugahara H."/>
            <person name="Hashikura N."/>
            <person name="Minami J."/>
            <person name="Xiao J.Z."/>
            <person name="Abe F."/>
        </authorList>
    </citation>
    <scope>NUCLEOTIDE SEQUENCE [LARGE SCALE GENOMIC DNA]</scope>
    <source>
        <strain evidence="2 3">MCC 0483</strain>
    </source>
</reference>
<comment type="caution">
    <text evidence="2">The sequence shown here is derived from an EMBL/GenBank/DDBJ whole genome shotgun (WGS) entry which is preliminary data.</text>
</comment>
<dbReference type="EMBL" id="AWFK01000020">
    <property type="protein sequence ID" value="KOA47931.1"/>
    <property type="molecule type" value="Genomic_DNA"/>
</dbReference>
<dbReference type="Gene3D" id="3.90.550.10">
    <property type="entry name" value="Spore Coat Polysaccharide Biosynthesis Protein SpsA, Chain A"/>
    <property type="match status" value="1"/>
</dbReference>
<gene>
    <name evidence="2" type="ORF">BAAM0483_09045</name>
</gene>
<dbReference type="RefSeq" id="WP_052826736.1">
    <property type="nucleotide sequence ID" value="NZ_AWFK01000020.1"/>
</dbReference>
<dbReference type="SUPFAM" id="SSF53448">
    <property type="entry name" value="Nucleotide-diphospho-sugar transferases"/>
    <property type="match status" value="1"/>
</dbReference>
<dbReference type="GO" id="GO:0016758">
    <property type="term" value="F:hexosyltransferase activity"/>
    <property type="evidence" value="ECO:0007669"/>
    <property type="project" value="UniProtKB-ARBA"/>
</dbReference>
<sequence length="343" mass="38591">MNTCDLSIVIPVYKVPVEALCNVLDSIHNQTAACSFEVLVVLDGRESNVALLEAGIEQQYANVKLIIQDHAGVAAARNTGIEQAHGTWVMFVDADDRLPAGAFAAYAEEMGSKETDMIFANHDRAYGARIETIDAFPRRTVYTRNSRTDALGIVLSSGTDLGTVWAKLFRTDFLNSRNLRFNTALVNGEDQEFIVRCAMSMRQVVCIPACGYVYQYNATSAVRKYNPHYIQECIATLHAVRRDLHTLGSVEQLDAIFHVYCLDRLLIILVNNLFNPNSPLSNHAKRHQLSQLVASDLFGPSLQGRYIQHFPKQKQLVLWSAKYRLFLLLSLAMWVRHRQLMDA</sequence>
<dbReference type="InterPro" id="IPR029044">
    <property type="entry name" value="Nucleotide-diphossugar_trans"/>
</dbReference>
<accession>A0AB34T7K1</accession>
<protein>
    <recommendedName>
        <fullName evidence="1">Glycosyltransferase 2-like domain-containing protein</fullName>
    </recommendedName>
</protein>
<evidence type="ECO:0000259" key="1">
    <source>
        <dbReference type="Pfam" id="PF00535"/>
    </source>
</evidence>
<organism evidence="2 3">
    <name type="scientific">Bifidobacterium animalis subsp. animalis MCC 0483</name>
    <dbReference type="NCBI Taxonomy" id="1365955"/>
    <lineage>
        <taxon>Bacteria</taxon>
        <taxon>Bacillati</taxon>
        <taxon>Actinomycetota</taxon>
        <taxon>Actinomycetes</taxon>
        <taxon>Bifidobacteriales</taxon>
        <taxon>Bifidobacteriaceae</taxon>
        <taxon>Bifidobacterium</taxon>
    </lineage>
</organism>
<dbReference type="InterPro" id="IPR001173">
    <property type="entry name" value="Glyco_trans_2-like"/>
</dbReference>
<evidence type="ECO:0000313" key="2">
    <source>
        <dbReference type="EMBL" id="KOA47931.1"/>
    </source>
</evidence>
<dbReference type="PANTHER" id="PTHR22916:SF3">
    <property type="entry name" value="UDP-GLCNAC:BETAGAL BETA-1,3-N-ACETYLGLUCOSAMINYLTRANSFERASE-LIKE PROTEIN 1"/>
    <property type="match status" value="1"/>
</dbReference>
<feature type="domain" description="Glycosyltransferase 2-like" evidence="1">
    <location>
        <begin position="7"/>
        <end position="132"/>
    </location>
</feature>
<name>A0AB34T7K1_9BIFI</name>
<dbReference type="AlphaFoldDB" id="A0AB34T7K1"/>